<organism evidence="5 6">
    <name type="scientific">Tetraodon nigroviridis</name>
    <name type="common">Spotted green pufferfish</name>
    <name type="synonym">Chelonodon nigroviridis</name>
    <dbReference type="NCBI Taxonomy" id="99883"/>
    <lineage>
        <taxon>Eukaryota</taxon>
        <taxon>Metazoa</taxon>
        <taxon>Chordata</taxon>
        <taxon>Craniata</taxon>
        <taxon>Vertebrata</taxon>
        <taxon>Euteleostomi</taxon>
        <taxon>Actinopterygii</taxon>
        <taxon>Neopterygii</taxon>
        <taxon>Teleostei</taxon>
        <taxon>Neoteleostei</taxon>
        <taxon>Acanthomorphata</taxon>
        <taxon>Eupercaria</taxon>
        <taxon>Tetraodontiformes</taxon>
        <taxon>Tetradontoidea</taxon>
        <taxon>Tetraodontidae</taxon>
        <taxon>Tetraodon</taxon>
    </lineage>
</organism>
<evidence type="ECO:0000256" key="2">
    <source>
        <dbReference type="ARBA" id="ARBA00023157"/>
    </source>
</evidence>
<dbReference type="OMA" id="VCFVANT"/>
<dbReference type="InterPro" id="IPR055356">
    <property type="entry name" value="ZP-N"/>
</dbReference>
<dbReference type="PANTHER" id="PTHR14002:SF43">
    <property type="entry name" value="DELTA-LIKE PROTEIN"/>
    <property type="match status" value="1"/>
</dbReference>
<keyword evidence="1 3" id="KW-0732">Signal</keyword>
<dbReference type="PANTHER" id="PTHR14002">
    <property type="entry name" value="ENDOGLIN/TGF-BETA RECEPTOR TYPE III"/>
    <property type="match status" value="1"/>
</dbReference>
<feature type="signal peptide" evidence="3">
    <location>
        <begin position="1"/>
        <end position="25"/>
    </location>
</feature>
<dbReference type="InterPro" id="IPR001507">
    <property type="entry name" value="ZP_dom"/>
</dbReference>
<keyword evidence="6" id="KW-1185">Reference proteome</keyword>
<dbReference type="GeneTree" id="ENSGT00940000166875"/>
<evidence type="ECO:0000313" key="5">
    <source>
        <dbReference type="Ensembl" id="ENSTNIP00000002812.1"/>
    </source>
</evidence>
<evidence type="ECO:0000259" key="4">
    <source>
        <dbReference type="PROSITE" id="PS51034"/>
    </source>
</evidence>
<sequence length="684" mass="73469">MLPGYALRTLLQGLTLSLLGPVCQAASLGLTVAVVPLESDGGQTVQAHFSAIVPLPCPSLNGLCARGEDCEVYNTSLPFNGTRPGPGWCIRQWRKKVPSNYRGTISLGSNTFYVSLKAAPTVREDTGTLNRPAFAALPPPLRAGVNCPRDFPLSVRDLDGDKVQCRFARAELGECVDCAGHPFIQLEKEKCTLTFTGKAPAGQYFIYLMVEDRNHAPAGRPVSTSSPLSAVPLHLSVTVEGSGVGCGQEPAVAQDTPAGDTRLTVLPYLQVKFNVNFMSRVESVLEIAVVGPPNLFRVGFRTVGPLATMTLAWVRAQNNLAQLLPICFAVNTQSMQSEPRCVWLYQREMAALPPGTELTCGKTKMVLLLPITSFQNVNLTELQLNSPTCPISHNNTHLTASISLDGCGTQTVHTGSELVYVNTLQSVQSSSVVVRKPSLILPLACRIPGVQAKGPVYRLNIPTETEVFGPVAFSIQLYLPGEGPFGNFTRAPRLLDTRTRVRRDAEPPLQSANGSMEAGSRIQMLYLTVMSNCSIGRAEMVVSNCIESETEDFANYNTIIHQGCLSSSAAAEVVIAHPACKVYQLDLSQRTTASMMYVRCRVNLCITTLPSTKCPDLCSDSFTPRALVGNLYTETYTVSSAPISLLASTSATSPVPTAATTRASTSAQPATANGKVLCIFFFLP</sequence>
<dbReference type="InParanoid" id="H3C3J3"/>
<reference evidence="6" key="1">
    <citation type="journal article" date="2004" name="Nature">
        <title>Genome duplication in the teleost fish Tetraodon nigroviridis reveals the early vertebrate proto-karyotype.</title>
        <authorList>
            <person name="Jaillon O."/>
            <person name="Aury J.-M."/>
            <person name="Brunet F."/>
            <person name="Petit J.-L."/>
            <person name="Stange-Thomann N."/>
            <person name="Mauceli E."/>
            <person name="Bouneau L."/>
            <person name="Fischer C."/>
            <person name="Ozouf-Costaz C."/>
            <person name="Bernot A."/>
            <person name="Nicaud S."/>
            <person name="Jaffe D."/>
            <person name="Fisher S."/>
            <person name="Lutfalla G."/>
            <person name="Dossat C."/>
            <person name="Segurens B."/>
            <person name="Dasilva C."/>
            <person name="Salanoubat M."/>
            <person name="Levy M."/>
            <person name="Boudet N."/>
            <person name="Castellano S."/>
            <person name="Anthouard V."/>
            <person name="Jubin C."/>
            <person name="Castelli V."/>
            <person name="Katinka M."/>
            <person name="Vacherie B."/>
            <person name="Biemont C."/>
            <person name="Skalli Z."/>
            <person name="Cattolico L."/>
            <person name="Poulain J."/>
            <person name="De Berardinis V."/>
            <person name="Cruaud C."/>
            <person name="Duprat S."/>
            <person name="Brottier P."/>
            <person name="Coutanceau J.-P."/>
            <person name="Gouzy J."/>
            <person name="Parra G."/>
            <person name="Lardier G."/>
            <person name="Chapple C."/>
            <person name="McKernan K.J."/>
            <person name="McEwan P."/>
            <person name="Bosak S."/>
            <person name="Kellis M."/>
            <person name="Volff J.-N."/>
            <person name="Guigo R."/>
            <person name="Zody M.C."/>
            <person name="Mesirov J."/>
            <person name="Lindblad-Toh K."/>
            <person name="Birren B."/>
            <person name="Nusbaum C."/>
            <person name="Kahn D."/>
            <person name="Robinson-Rechavi M."/>
            <person name="Laudet V."/>
            <person name="Schachter V."/>
            <person name="Quetier F."/>
            <person name="Saurin W."/>
            <person name="Scarpelli C."/>
            <person name="Wincker P."/>
            <person name="Lander E.S."/>
            <person name="Weissenbach J."/>
            <person name="Roest Crollius H."/>
        </authorList>
    </citation>
    <scope>NUCLEOTIDE SEQUENCE [LARGE SCALE GENOMIC DNA]</scope>
</reference>
<evidence type="ECO:0000313" key="6">
    <source>
        <dbReference type="Proteomes" id="UP000007303"/>
    </source>
</evidence>
<dbReference type="Proteomes" id="UP000007303">
    <property type="component" value="Unassembled WGS sequence"/>
</dbReference>
<name>H3C3J3_TETNG</name>
<dbReference type="PROSITE" id="PS51034">
    <property type="entry name" value="ZP_2"/>
    <property type="match status" value="1"/>
</dbReference>
<dbReference type="Ensembl" id="ENSTNIT00000001951.1">
    <property type="protein sequence ID" value="ENSTNIP00000002812.1"/>
    <property type="gene ID" value="ENSTNIG00000000445.1"/>
</dbReference>
<dbReference type="SMART" id="SM00241">
    <property type="entry name" value="ZP"/>
    <property type="match status" value="1"/>
</dbReference>
<dbReference type="AlphaFoldDB" id="H3C3J3"/>
<dbReference type="HOGENOM" id="CLU_415384_0_0_1"/>
<evidence type="ECO:0000256" key="1">
    <source>
        <dbReference type="ARBA" id="ARBA00022729"/>
    </source>
</evidence>
<accession>H3C3J3</accession>
<proteinExistence type="predicted"/>
<feature type="domain" description="ZP" evidence="4">
    <location>
        <begin position="359"/>
        <end position="621"/>
    </location>
</feature>
<reference evidence="5" key="3">
    <citation type="submission" date="2025-09" db="UniProtKB">
        <authorList>
            <consortium name="Ensembl"/>
        </authorList>
    </citation>
    <scope>IDENTIFICATION</scope>
</reference>
<dbReference type="Gene3D" id="2.60.40.3210">
    <property type="entry name" value="Zona pellucida, ZP-N domain"/>
    <property type="match status" value="1"/>
</dbReference>
<dbReference type="Pfam" id="PF23344">
    <property type="entry name" value="ZP-N"/>
    <property type="match status" value="1"/>
</dbReference>
<reference evidence="5" key="2">
    <citation type="submission" date="2025-08" db="UniProtKB">
        <authorList>
            <consortium name="Ensembl"/>
        </authorList>
    </citation>
    <scope>IDENTIFICATION</scope>
</reference>
<keyword evidence="2" id="KW-1015">Disulfide bond</keyword>
<protein>
    <recommendedName>
        <fullName evidence="4">ZP domain-containing protein</fullName>
    </recommendedName>
</protein>
<evidence type="ECO:0000256" key="3">
    <source>
        <dbReference type="SAM" id="SignalP"/>
    </source>
</evidence>
<feature type="chain" id="PRO_5003581375" description="ZP domain-containing protein" evidence="3">
    <location>
        <begin position="26"/>
        <end position="684"/>
    </location>
</feature>